<gene>
    <name evidence="1" type="ORF">M9H77_26252</name>
</gene>
<evidence type="ECO:0000313" key="1">
    <source>
        <dbReference type="EMBL" id="KAI5657459.1"/>
    </source>
</evidence>
<sequence>MALVHLKDIQHVHPSHFVDLTRQTQISTSASRNEMTTFKYDSELVKREIVRWVAVGRLTLSLSSSHPFVRLVQVALQSAYKRFPRTSLRREILKAFKEEKNIFCALYVIGVNIAQNVTQICCDYRIDNRIYSISFYNASNNDSSVSILKNNFRLILDGKLFYIRYACHILNLCKQDGYSHVEHVTNANRDIIKFVRSSAHRRLHFKSLCVEPQVTYKVFEPDVTTR</sequence>
<accession>A0ACC0A9G8</accession>
<name>A0ACC0A9G8_CATRO</name>
<organism evidence="1 2">
    <name type="scientific">Catharanthus roseus</name>
    <name type="common">Madagascar periwinkle</name>
    <name type="synonym">Vinca rosea</name>
    <dbReference type="NCBI Taxonomy" id="4058"/>
    <lineage>
        <taxon>Eukaryota</taxon>
        <taxon>Viridiplantae</taxon>
        <taxon>Streptophyta</taxon>
        <taxon>Embryophyta</taxon>
        <taxon>Tracheophyta</taxon>
        <taxon>Spermatophyta</taxon>
        <taxon>Magnoliopsida</taxon>
        <taxon>eudicotyledons</taxon>
        <taxon>Gunneridae</taxon>
        <taxon>Pentapetalae</taxon>
        <taxon>asterids</taxon>
        <taxon>lamiids</taxon>
        <taxon>Gentianales</taxon>
        <taxon>Apocynaceae</taxon>
        <taxon>Rauvolfioideae</taxon>
        <taxon>Vinceae</taxon>
        <taxon>Catharanthinae</taxon>
        <taxon>Catharanthus</taxon>
    </lineage>
</organism>
<reference evidence="2" key="1">
    <citation type="journal article" date="2023" name="Nat. Plants">
        <title>Single-cell RNA sequencing provides a high-resolution roadmap for understanding the multicellular compartmentation of specialized metabolism.</title>
        <authorList>
            <person name="Sun S."/>
            <person name="Shen X."/>
            <person name="Li Y."/>
            <person name="Li Y."/>
            <person name="Wang S."/>
            <person name="Li R."/>
            <person name="Zhang H."/>
            <person name="Shen G."/>
            <person name="Guo B."/>
            <person name="Wei J."/>
            <person name="Xu J."/>
            <person name="St-Pierre B."/>
            <person name="Chen S."/>
            <person name="Sun C."/>
        </authorList>
    </citation>
    <scope>NUCLEOTIDE SEQUENCE [LARGE SCALE GENOMIC DNA]</scope>
</reference>
<evidence type="ECO:0000313" key="2">
    <source>
        <dbReference type="Proteomes" id="UP001060085"/>
    </source>
</evidence>
<protein>
    <submittedName>
        <fullName evidence="1">Uncharacterized protein</fullName>
    </submittedName>
</protein>
<keyword evidence="2" id="KW-1185">Reference proteome</keyword>
<dbReference type="Proteomes" id="UP001060085">
    <property type="component" value="Linkage Group LG06"/>
</dbReference>
<proteinExistence type="predicted"/>
<comment type="caution">
    <text evidence="1">The sequence shown here is derived from an EMBL/GenBank/DDBJ whole genome shotgun (WGS) entry which is preliminary data.</text>
</comment>
<dbReference type="EMBL" id="CM044706">
    <property type="protein sequence ID" value="KAI5657459.1"/>
    <property type="molecule type" value="Genomic_DNA"/>
</dbReference>